<dbReference type="Proteomes" id="UP000005396">
    <property type="component" value="Unassembled WGS sequence"/>
</dbReference>
<dbReference type="HOGENOM" id="CLU_3267908_0_0_9"/>
<sequence>MENSIKKGREAIKPPPLSILLINTLENIASLCTLFFVPMLL</sequence>
<comment type="caution">
    <text evidence="2">The sequence shown here is derived from an EMBL/GenBank/DDBJ whole genome shotgun (WGS) entry which is preliminary data.</text>
</comment>
<dbReference type="PaxDb" id="411902-CLOBOL_00835"/>
<proteinExistence type="predicted"/>
<evidence type="ECO:0000313" key="3">
    <source>
        <dbReference type="Proteomes" id="UP000005396"/>
    </source>
</evidence>
<gene>
    <name evidence="2" type="ORF">CLOBOL_00835</name>
</gene>
<dbReference type="EMBL" id="ABCC02000010">
    <property type="protein sequence ID" value="EDP18899.1"/>
    <property type="molecule type" value="Genomic_DNA"/>
</dbReference>
<protein>
    <submittedName>
        <fullName evidence="2">Uncharacterized protein</fullName>
    </submittedName>
</protein>
<accession>A8RIZ2</accession>
<feature type="transmembrane region" description="Helical" evidence="1">
    <location>
        <begin position="20"/>
        <end position="40"/>
    </location>
</feature>
<dbReference type="AlphaFoldDB" id="A8RIZ2"/>
<evidence type="ECO:0000313" key="2">
    <source>
        <dbReference type="EMBL" id="EDP18899.1"/>
    </source>
</evidence>
<keyword evidence="1" id="KW-0472">Membrane</keyword>
<name>A8RIZ2_ENTBW</name>
<evidence type="ECO:0000256" key="1">
    <source>
        <dbReference type="SAM" id="Phobius"/>
    </source>
</evidence>
<organism evidence="2 3">
    <name type="scientific">Enterocloster bolteae (strain ATCC BAA-613 / DSM 15670 / CCUG 46953 / JCM 12243 / WAL 16351)</name>
    <name type="common">Clostridium bolteae</name>
    <dbReference type="NCBI Taxonomy" id="411902"/>
    <lineage>
        <taxon>Bacteria</taxon>
        <taxon>Bacillati</taxon>
        <taxon>Bacillota</taxon>
        <taxon>Clostridia</taxon>
        <taxon>Lachnospirales</taxon>
        <taxon>Lachnospiraceae</taxon>
        <taxon>Enterocloster</taxon>
    </lineage>
</organism>
<reference evidence="2 3" key="1">
    <citation type="submission" date="2007-08" db="EMBL/GenBank/DDBJ databases">
        <authorList>
            <person name="Fulton L."/>
            <person name="Clifton S."/>
            <person name="Fulton B."/>
            <person name="Xu J."/>
            <person name="Minx P."/>
            <person name="Pepin K.H."/>
            <person name="Johnson M."/>
            <person name="Thiruvilangam P."/>
            <person name="Bhonagiri V."/>
            <person name="Nash W.E."/>
            <person name="Mardis E.R."/>
            <person name="Wilson R.K."/>
        </authorList>
    </citation>
    <scope>NUCLEOTIDE SEQUENCE [LARGE SCALE GENOMIC DNA]</scope>
    <source>
        <strain evidence="3">ATCC BAA-613 / DSM 15670 / CCUG 46953 / JCM 12243 / WAL 16351</strain>
    </source>
</reference>
<keyword evidence="1" id="KW-0812">Transmembrane</keyword>
<keyword evidence="1" id="KW-1133">Transmembrane helix</keyword>
<reference evidence="2 3" key="2">
    <citation type="submission" date="2007-09" db="EMBL/GenBank/DDBJ databases">
        <title>Draft genome sequence of Clostridium bolteae (ATCC BAA-613).</title>
        <authorList>
            <person name="Sudarsanam P."/>
            <person name="Ley R."/>
            <person name="Guruge J."/>
            <person name="Turnbaugh P.J."/>
            <person name="Mahowald M."/>
            <person name="Liep D."/>
            <person name="Gordon J."/>
        </authorList>
    </citation>
    <scope>NUCLEOTIDE SEQUENCE [LARGE SCALE GENOMIC DNA]</scope>
    <source>
        <strain evidence="3">ATCC BAA-613 / DSM 15670 / CCUG 46953 / JCM 12243 / WAL 16351</strain>
    </source>
</reference>